<dbReference type="STRING" id="29354.IO98_21850"/>
<name>A0A084JDD7_9FIRM</name>
<dbReference type="Proteomes" id="UP000028525">
    <property type="component" value="Unassembled WGS sequence"/>
</dbReference>
<sequence>MNKNGKLIAAVAAAAVLVVAIIAAVVQTAGGNLDVVGKQSITSFETILNTIPDNVKEDEINGGWSLNAPDGSVSFIWAKDYSQSPLHDVMLELDAAPFVSAGLDTDKLPDNYAAYDGMLMVGTKLGTEKTVNEGEATPLAAYEQIVNKHRSFINYHMDMDHYGVKLGDDNMFEWAKNMETNTVKNQNQDKDIVFALNPEPLIAAGVDPEKVEGWVYAPVSVMEGAKTLEVYKFLKPFNLK</sequence>
<evidence type="ECO:0000313" key="2">
    <source>
        <dbReference type="Proteomes" id="UP000028525"/>
    </source>
</evidence>
<proteinExistence type="predicted"/>
<dbReference type="EMBL" id="JPME01000038">
    <property type="protein sequence ID" value="KEZ86971.1"/>
    <property type="molecule type" value="Genomic_DNA"/>
</dbReference>
<gene>
    <name evidence="1" type="ORF">IO98_21850</name>
</gene>
<dbReference type="RefSeq" id="WP_038284437.1">
    <property type="nucleotide sequence ID" value="NZ_JPME01000038.1"/>
</dbReference>
<dbReference type="AlphaFoldDB" id="A0A084JDD7"/>
<dbReference type="OrthoDB" id="2830261at2"/>
<reference evidence="1 2" key="1">
    <citation type="submission" date="2014-07" db="EMBL/GenBank/DDBJ databases">
        <title>Draft genome of Clostridium celerecrescens 152B isolated from sediments associated with methane hydrate from Krishna Godavari basin.</title>
        <authorList>
            <person name="Honkalas V.S."/>
            <person name="Dabir A.P."/>
            <person name="Arora P."/>
            <person name="Dhakephalkar P.K."/>
        </authorList>
    </citation>
    <scope>NUCLEOTIDE SEQUENCE [LARGE SCALE GENOMIC DNA]</scope>
    <source>
        <strain evidence="1 2">152B</strain>
    </source>
</reference>
<comment type="caution">
    <text evidence="1">The sequence shown here is derived from an EMBL/GenBank/DDBJ whole genome shotgun (WGS) entry which is preliminary data.</text>
</comment>
<protein>
    <submittedName>
        <fullName evidence="1">Uncharacterized protein</fullName>
    </submittedName>
</protein>
<evidence type="ECO:0000313" key="1">
    <source>
        <dbReference type="EMBL" id="KEZ86971.1"/>
    </source>
</evidence>
<keyword evidence="2" id="KW-1185">Reference proteome</keyword>
<organism evidence="1 2">
    <name type="scientific">Lacrimispora celerecrescens</name>
    <dbReference type="NCBI Taxonomy" id="29354"/>
    <lineage>
        <taxon>Bacteria</taxon>
        <taxon>Bacillati</taxon>
        <taxon>Bacillota</taxon>
        <taxon>Clostridia</taxon>
        <taxon>Lachnospirales</taxon>
        <taxon>Lachnospiraceae</taxon>
        <taxon>Lacrimispora</taxon>
    </lineage>
</organism>
<accession>A0A084JDD7</accession>